<dbReference type="AlphaFoldDB" id="A0A2G6PG82"/>
<accession>A0A2G6PG82</accession>
<dbReference type="PANTHER" id="PTHR43261:SF6">
    <property type="entry name" value="ELONGATION FACTOR G-LIKE PROTEIN"/>
    <property type="match status" value="1"/>
</dbReference>
<dbReference type="InterPro" id="IPR000795">
    <property type="entry name" value="T_Tr_GTP-bd_dom"/>
</dbReference>
<dbReference type="InterPro" id="IPR005225">
    <property type="entry name" value="Small_GTP-bd"/>
</dbReference>
<dbReference type="SUPFAM" id="SSF54980">
    <property type="entry name" value="EF-G C-terminal domain-like"/>
    <property type="match status" value="2"/>
</dbReference>
<dbReference type="SUPFAM" id="SSF52540">
    <property type="entry name" value="P-loop containing nucleoside triphosphate hydrolases"/>
    <property type="match status" value="1"/>
</dbReference>
<name>A0A2G6PG82_9GAMM</name>
<dbReference type="NCBIfam" id="TIGR00231">
    <property type="entry name" value="small_GTP"/>
    <property type="match status" value="1"/>
</dbReference>
<dbReference type="InterPro" id="IPR035649">
    <property type="entry name" value="EFG_V"/>
</dbReference>
<dbReference type="GO" id="GO:0005525">
    <property type="term" value="F:GTP binding"/>
    <property type="evidence" value="ECO:0007669"/>
    <property type="project" value="UniProtKB-KW"/>
</dbReference>
<dbReference type="GO" id="GO:0003924">
    <property type="term" value="F:GTPase activity"/>
    <property type="evidence" value="ECO:0007669"/>
    <property type="project" value="InterPro"/>
</dbReference>
<evidence type="ECO:0000256" key="1">
    <source>
        <dbReference type="ARBA" id="ARBA00017872"/>
    </source>
</evidence>
<dbReference type="FunFam" id="3.30.70.240:FF:000001">
    <property type="entry name" value="Elongation factor G"/>
    <property type="match status" value="1"/>
</dbReference>
<dbReference type="NCBIfam" id="NF009891">
    <property type="entry name" value="PRK13351.1-1"/>
    <property type="match status" value="1"/>
</dbReference>
<evidence type="ECO:0000256" key="2">
    <source>
        <dbReference type="ARBA" id="ARBA00022741"/>
    </source>
</evidence>
<dbReference type="Gene3D" id="2.40.30.10">
    <property type="entry name" value="Translation factors"/>
    <property type="match status" value="1"/>
</dbReference>
<dbReference type="SUPFAM" id="SSF50447">
    <property type="entry name" value="Translation proteins"/>
    <property type="match status" value="1"/>
</dbReference>
<dbReference type="InterPro" id="IPR014721">
    <property type="entry name" value="Ribsml_uS5_D2-typ_fold_subgr"/>
</dbReference>
<dbReference type="Pfam" id="PF00679">
    <property type="entry name" value="EFG_C"/>
    <property type="match status" value="1"/>
</dbReference>
<dbReference type="InterPro" id="IPR000640">
    <property type="entry name" value="EFG_V-like"/>
</dbReference>
<dbReference type="CDD" id="cd03713">
    <property type="entry name" value="EFG_mtEFG_C"/>
    <property type="match status" value="1"/>
</dbReference>
<evidence type="ECO:0000256" key="5">
    <source>
        <dbReference type="ARBA" id="ARBA00023134"/>
    </source>
</evidence>
<feature type="domain" description="Tr-type G" evidence="7">
    <location>
        <begin position="7"/>
        <end position="263"/>
    </location>
</feature>
<dbReference type="CDD" id="cd01434">
    <property type="entry name" value="EFG_mtEFG1_IV"/>
    <property type="match status" value="1"/>
</dbReference>
<dbReference type="InterPro" id="IPR053905">
    <property type="entry name" value="EF-G-like_DII"/>
</dbReference>
<comment type="function">
    <text evidence="6">Catalyzes the GTP-dependent ribosomal translocation step during translation elongation. During this step, the ribosome changes from the pre-translocational (PRE) to the post-translocational (POST) state as the newly formed A-site-bound peptidyl-tRNA and P-site-bound deacylated tRNA move to the P and E sites, respectively. Catalyzes the coordinated movement of the two tRNA molecules, the mRNA and conformational changes in the ribosome.</text>
</comment>
<evidence type="ECO:0000256" key="6">
    <source>
        <dbReference type="ARBA" id="ARBA00024731"/>
    </source>
</evidence>
<dbReference type="SUPFAM" id="SSF54211">
    <property type="entry name" value="Ribosomal protein S5 domain 2-like"/>
    <property type="match status" value="1"/>
</dbReference>
<dbReference type="PROSITE" id="PS51722">
    <property type="entry name" value="G_TR_2"/>
    <property type="match status" value="1"/>
</dbReference>
<dbReference type="SMART" id="SM00838">
    <property type="entry name" value="EFG_C"/>
    <property type="match status" value="1"/>
</dbReference>
<dbReference type="InterPro" id="IPR009000">
    <property type="entry name" value="Transl_B-barrel_sf"/>
</dbReference>
<dbReference type="Gene3D" id="3.40.50.300">
    <property type="entry name" value="P-loop containing nucleotide triphosphate hydrolases"/>
    <property type="match status" value="1"/>
</dbReference>
<dbReference type="InterPro" id="IPR027417">
    <property type="entry name" value="P-loop_NTPase"/>
</dbReference>
<dbReference type="Pfam" id="PF00009">
    <property type="entry name" value="GTP_EFTU"/>
    <property type="match status" value="1"/>
</dbReference>
<dbReference type="CDD" id="cd04170">
    <property type="entry name" value="EF-G_bact"/>
    <property type="match status" value="1"/>
</dbReference>
<dbReference type="Pfam" id="PF03764">
    <property type="entry name" value="EFG_IV"/>
    <property type="match status" value="1"/>
</dbReference>
<proteinExistence type="predicted"/>
<dbReference type="NCBIfam" id="NF009381">
    <property type="entry name" value="PRK12740.1-5"/>
    <property type="match status" value="1"/>
</dbReference>
<dbReference type="InterPro" id="IPR005517">
    <property type="entry name" value="Transl_elong_EFG/EF2_IV"/>
</dbReference>
<gene>
    <name evidence="8" type="primary">fusA</name>
    <name evidence="8" type="ORF">CSA09_02590</name>
</gene>
<organism evidence="8 9">
    <name type="scientific">Candidatus Contendibacter odensensis</name>
    <dbReference type="NCBI Taxonomy" id="1400860"/>
    <lineage>
        <taxon>Bacteria</taxon>
        <taxon>Pseudomonadati</taxon>
        <taxon>Pseudomonadota</taxon>
        <taxon>Gammaproteobacteria</taxon>
        <taxon>Candidatus Competibacteraceae</taxon>
        <taxon>Candidatus Contendibacter</taxon>
    </lineage>
</organism>
<dbReference type="Gene3D" id="3.30.70.240">
    <property type="match status" value="1"/>
</dbReference>
<evidence type="ECO:0000256" key="3">
    <source>
        <dbReference type="ARBA" id="ARBA00022768"/>
    </source>
</evidence>
<dbReference type="Gene3D" id="3.30.70.870">
    <property type="entry name" value="Elongation Factor G (Translational Gtpase), domain 3"/>
    <property type="match status" value="1"/>
</dbReference>
<dbReference type="Gene3D" id="3.30.230.10">
    <property type="match status" value="1"/>
</dbReference>
<dbReference type="InterPro" id="IPR047872">
    <property type="entry name" value="EFG_IV"/>
</dbReference>
<dbReference type="Proteomes" id="UP000229278">
    <property type="component" value="Unassembled WGS sequence"/>
</dbReference>
<dbReference type="CDD" id="cd04088">
    <property type="entry name" value="EFG_mtEFG_II"/>
    <property type="match status" value="1"/>
</dbReference>
<dbReference type="GO" id="GO:0003746">
    <property type="term" value="F:translation elongation factor activity"/>
    <property type="evidence" value="ECO:0007669"/>
    <property type="project" value="UniProtKB-KW"/>
</dbReference>
<dbReference type="InterPro" id="IPR041095">
    <property type="entry name" value="EFG_II"/>
</dbReference>
<evidence type="ECO:0000313" key="8">
    <source>
        <dbReference type="EMBL" id="PIE83189.1"/>
    </source>
</evidence>
<keyword evidence="4" id="KW-0648">Protein biosynthesis</keyword>
<sequence>MVAYTTESIRNIALVGHGATGKTTLVESILHHAGALTSAGTIEKGNTVCDFDPQEKSHQHSLDIALAHLDYNDTHINLIDTPGFPDFLGQAIAVLPAVETVAVVINAQTGIEAVTQRMMARAAERQQCRMIIINKIDLENINLPELIEQIQETFGQECLPINLPTNNSSSVVDCFFNPTGDSDFSSVTDTHSALIDQVIEVDEALMELYLEQGEDLQPEQLHAPFEKALREGHLVPICFVSARTGAGIDDLLNLFTKLLPNPTEGNPEPFLKGEGESPQDLHAVPDPEQHAVAHVFKVIIDPFIGKLGIFRIHQGTITKDSQLFIGDGRKPFKVGHLFQIHGKEHSEMTTGIPGDICAVAKVDDIHRDAVLHDSHDEDQIHLRPLRFPAPLFGLAIQATARGDEQKLSDTINKLLEEDPCLSLEHNRHTKQTVLRGLSDLHLRLTLEKMEQRYNIKVDTQPPKIAYKETVSQPAEGHHRHKKQTGGAGQFGEVFLRIEPLARDAGFEFATEVVGGAIPTSLLPAVEKGIREALLEGVIAGYPMQDVRAVATDGKHHPVDSKEIAFVTAGREAFMDAVNKAKPIILEPIVNMEVHAPSDCVGTIAGDLSGRRGRIAGTDAGPRGNSIINAQVPLAELDGYESQLKSMTGGLGTYNLELSHYDPVPGDIQQKLQAAYTKQQQES</sequence>
<dbReference type="SMART" id="SM00889">
    <property type="entry name" value="EFG_IV"/>
    <property type="match status" value="1"/>
</dbReference>
<dbReference type="GO" id="GO:0032790">
    <property type="term" value="P:ribosome disassembly"/>
    <property type="evidence" value="ECO:0007669"/>
    <property type="project" value="TreeGrafter"/>
</dbReference>
<keyword evidence="5" id="KW-0342">GTP-binding</keyword>
<evidence type="ECO:0000256" key="4">
    <source>
        <dbReference type="ARBA" id="ARBA00022917"/>
    </source>
</evidence>
<dbReference type="GO" id="GO:0097216">
    <property type="term" value="F:guanosine tetraphosphate binding"/>
    <property type="evidence" value="ECO:0007669"/>
    <property type="project" value="UniProtKB-ARBA"/>
</dbReference>
<protein>
    <recommendedName>
        <fullName evidence="1">Elongation factor G</fullName>
    </recommendedName>
</protein>
<evidence type="ECO:0000259" key="7">
    <source>
        <dbReference type="PROSITE" id="PS51722"/>
    </source>
</evidence>
<reference evidence="8 9" key="1">
    <citation type="submission" date="2017-10" db="EMBL/GenBank/DDBJ databases">
        <title>Novel microbial diversity and functional potential in the marine mammal oral microbiome.</title>
        <authorList>
            <person name="Dudek N.K."/>
            <person name="Sun C.L."/>
            <person name="Burstein D."/>
            <person name="Kantor R.S."/>
            <person name="Aliaga Goltsman D.S."/>
            <person name="Bik E.M."/>
            <person name="Thomas B.C."/>
            <person name="Banfield J.F."/>
            <person name="Relman D.A."/>
        </authorList>
    </citation>
    <scope>NUCLEOTIDE SEQUENCE [LARGE SCALE GENOMIC DNA]</scope>
    <source>
        <strain evidence="8">DOLJORAL78_50_517</strain>
    </source>
</reference>
<dbReference type="PANTHER" id="PTHR43261">
    <property type="entry name" value="TRANSLATION ELONGATION FACTOR G-RELATED"/>
    <property type="match status" value="1"/>
</dbReference>
<keyword evidence="2" id="KW-0547">Nucleotide-binding</keyword>
<dbReference type="Pfam" id="PF22042">
    <property type="entry name" value="EF-G_D2"/>
    <property type="match status" value="1"/>
</dbReference>
<dbReference type="EMBL" id="PDTV01000006">
    <property type="protein sequence ID" value="PIE83189.1"/>
    <property type="molecule type" value="Genomic_DNA"/>
</dbReference>
<evidence type="ECO:0000313" key="9">
    <source>
        <dbReference type="Proteomes" id="UP000229278"/>
    </source>
</evidence>
<dbReference type="Pfam" id="PF14492">
    <property type="entry name" value="EFG_III"/>
    <property type="match status" value="1"/>
</dbReference>
<comment type="caution">
    <text evidence="8">The sequence shown here is derived from an EMBL/GenBank/DDBJ whole genome shotgun (WGS) entry which is preliminary data.</text>
</comment>
<dbReference type="InterPro" id="IPR020568">
    <property type="entry name" value="Ribosomal_Su5_D2-typ_SF"/>
</dbReference>
<dbReference type="InterPro" id="IPR035647">
    <property type="entry name" value="EFG_III/V"/>
</dbReference>
<keyword evidence="3 8" id="KW-0251">Elongation factor</keyword>